<protein>
    <submittedName>
        <fullName evidence="6">LysR substrate binding domain-containing protein</fullName>
    </submittedName>
</protein>
<dbReference type="SUPFAM" id="SSF53850">
    <property type="entry name" value="Periplasmic binding protein-like II"/>
    <property type="match status" value="1"/>
</dbReference>
<evidence type="ECO:0000259" key="5">
    <source>
        <dbReference type="Pfam" id="PF03466"/>
    </source>
</evidence>
<evidence type="ECO:0000256" key="1">
    <source>
        <dbReference type="ARBA" id="ARBA00009437"/>
    </source>
</evidence>
<dbReference type="Pfam" id="PF03466">
    <property type="entry name" value="LysR_substrate"/>
    <property type="match status" value="1"/>
</dbReference>
<sequence>MKASTQKWQEGIGVALTNGLLGALRIGYTDNAIAGPLPGILKIFQERMPGIVLRPHHDVTVSQLDKLERGELDFGFVTGPISRSGFEQCLVEAERFVCVTYDTHPLSKRSSIRMEDLAAENFVHGSAADWEHFHSYLIPLCRRAGFMPRIVQEAFNSAGILGLVECGMGITVLTENVRNFVGANLVVLPITDISEKLQTVAVWRSEPKEVLKEHFVTFLRAELSAAQAARTSRRDKNQCDIT</sequence>
<evidence type="ECO:0000313" key="6">
    <source>
        <dbReference type="EMBL" id="SEO18682.1"/>
    </source>
</evidence>
<keyword evidence="2" id="KW-0805">Transcription regulation</keyword>
<reference evidence="6 7" key="1">
    <citation type="submission" date="2016-10" db="EMBL/GenBank/DDBJ databases">
        <authorList>
            <person name="de Groot N.N."/>
        </authorList>
    </citation>
    <scope>NUCLEOTIDE SEQUENCE [LARGE SCALE GENOMIC DNA]</scope>
    <source>
        <strain evidence="6 7">DSM 8512</strain>
    </source>
</reference>
<dbReference type="EMBL" id="FODE01000042">
    <property type="protein sequence ID" value="SEO18682.1"/>
    <property type="molecule type" value="Genomic_DNA"/>
</dbReference>
<proteinExistence type="inferred from homology"/>
<keyword evidence="3" id="KW-0238">DNA-binding</keyword>
<evidence type="ECO:0000256" key="3">
    <source>
        <dbReference type="ARBA" id="ARBA00023125"/>
    </source>
</evidence>
<accession>A0A1H8MMP9</accession>
<dbReference type="GO" id="GO:0032993">
    <property type="term" value="C:protein-DNA complex"/>
    <property type="evidence" value="ECO:0007669"/>
    <property type="project" value="TreeGrafter"/>
</dbReference>
<dbReference type="Proteomes" id="UP000199054">
    <property type="component" value="Unassembled WGS sequence"/>
</dbReference>
<dbReference type="GO" id="GO:0003677">
    <property type="term" value="F:DNA binding"/>
    <property type="evidence" value="ECO:0007669"/>
    <property type="project" value="UniProtKB-KW"/>
</dbReference>
<dbReference type="STRING" id="34002.SAMN04489859_104233"/>
<evidence type="ECO:0000256" key="2">
    <source>
        <dbReference type="ARBA" id="ARBA00023015"/>
    </source>
</evidence>
<dbReference type="InterPro" id="IPR005119">
    <property type="entry name" value="LysR_subst-bd"/>
</dbReference>
<dbReference type="OrthoDB" id="9815174at2"/>
<evidence type="ECO:0000256" key="4">
    <source>
        <dbReference type="ARBA" id="ARBA00023163"/>
    </source>
</evidence>
<keyword evidence="7" id="KW-1185">Reference proteome</keyword>
<dbReference type="PANTHER" id="PTHR30346:SF0">
    <property type="entry name" value="HCA OPERON TRANSCRIPTIONAL ACTIVATOR HCAR"/>
    <property type="match status" value="1"/>
</dbReference>
<feature type="domain" description="LysR substrate-binding" evidence="5">
    <location>
        <begin position="19"/>
        <end position="223"/>
    </location>
</feature>
<dbReference type="Gene3D" id="3.40.190.10">
    <property type="entry name" value="Periplasmic binding protein-like II"/>
    <property type="match status" value="2"/>
</dbReference>
<dbReference type="PANTHER" id="PTHR30346">
    <property type="entry name" value="TRANSCRIPTIONAL DUAL REGULATOR HCAR-RELATED"/>
    <property type="match status" value="1"/>
</dbReference>
<keyword evidence="4" id="KW-0804">Transcription</keyword>
<comment type="similarity">
    <text evidence="1">Belongs to the LysR transcriptional regulatory family.</text>
</comment>
<name>A0A1H8MMP9_9RHOB</name>
<organism evidence="6 7">
    <name type="scientific">Paracoccus alcaliphilus</name>
    <dbReference type="NCBI Taxonomy" id="34002"/>
    <lineage>
        <taxon>Bacteria</taxon>
        <taxon>Pseudomonadati</taxon>
        <taxon>Pseudomonadota</taxon>
        <taxon>Alphaproteobacteria</taxon>
        <taxon>Rhodobacterales</taxon>
        <taxon>Paracoccaceae</taxon>
        <taxon>Paracoccus</taxon>
    </lineage>
</organism>
<dbReference type="AlphaFoldDB" id="A0A1H8MMP9"/>
<dbReference type="GO" id="GO:0003700">
    <property type="term" value="F:DNA-binding transcription factor activity"/>
    <property type="evidence" value="ECO:0007669"/>
    <property type="project" value="TreeGrafter"/>
</dbReference>
<gene>
    <name evidence="6" type="ORF">SAMN04489859_104233</name>
</gene>
<dbReference type="RefSeq" id="WP_090616770.1">
    <property type="nucleotide sequence ID" value="NZ_CP067128.1"/>
</dbReference>
<evidence type="ECO:0000313" key="7">
    <source>
        <dbReference type="Proteomes" id="UP000199054"/>
    </source>
</evidence>
<dbReference type="CDD" id="cd08414">
    <property type="entry name" value="PBP2_LTTR_aromatics_like"/>
    <property type="match status" value="1"/>
</dbReference>